<protein>
    <submittedName>
        <fullName evidence="1">Predicted protein</fullName>
    </submittedName>
</protein>
<name>F2DYD9_HORVV</name>
<evidence type="ECO:0000313" key="1">
    <source>
        <dbReference type="EMBL" id="BAK00111.1"/>
    </source>
</evidence>
<sequence>MRLQDLVRLAAHINSMDLFELEPSDFSVIKQISDRISAGIIELDERSIYDLIRAKNIGKAPGLQKIYEEIFKNIFAEINEKGESELGHDSIFRVLSYLSDKLNLSKATAPEQAKFFSWLEKYARTCARE</sequence>
<accession>F2DYD9</accession>
<proteinExistence type="evidence at transcript level"/>
<dbReference type="AlphaFoldDB" id="F2DYD9"/>
<reference evidence="1" key="1">
    <citation type="journal article" date="2011" name="Plant Physiol.">
        <title>Comprehensive sequence analysis of 24,783 barley full-length cDNAs derived from 12 clone libraries.</title>
        <authorList>
            <person name="Matsumoto T."/>
            <person name="Tanaka T."/>
            <person name="Sakai H."/>
            <person name="Amano N."/>
            <person name="Kanamori H."/>
            <person name="Kurita K."/>
            <person name="Kikuta A."/>
            <person name="Kamiya K."/>
            <person name="Yamamoto M."/>
            <person name="Ikawa H."/>
            <person name="Fujii N."/>
            <person name="Hori K."/>
            <person name="Itoh T."/>
            <person name="Sato K."/>
        </authorList>
    </citation>
    <scope>NUCLEOTIDE SEQUENCE</scope>
    <source>
        <tissue evidence="1">Shoot and root</tissue>
    </source>
</reference>
<dbReference type="EMBL" id="AK368908">
    <property type="protein sequence ID" value="BAK00111.1"/>
    <property type="molecule type" value="mRNA"/>
</dbReference>
<organism evidence="1">
    <name type="scientific">Hordeum vulgare subsp. vulgare</name>
    <name type="common">Domesticated barley</name>
    <dbReference type="NCBI Taxonomy" id="112509"/>
    <lineage>
        <taxon>Eukaryota</taxon>
        <taxon>Viridiplantae</taxon>
        <taxon>Streptophyta</taxon>
        <taxon>Embryophyta</taxon>
        <taxon>Tracheophyta</taxon>
        <taxon>Spermatophyta</taxon>
        <taxon>Magnoliopsida</taxon>
        <taxon>Liliopsida</taxon>
        <taxon>Poales</taxon>
        <taxon>Poaceae</taxon>
        <taxon>BOP clade</taxon>
        <taxon>Pooideae</taxon>
        <taxon>Triticodae</taxon>
        <taxon>Triticeae</taxon>
        <taxon>Hordeinae</taxon>
        <taxon>Hordeum</taxon>
    </lineage>
</organism>